<feature type="non-terminal residue" evidence="1">
    <location>
        <position position="108"/>
    </location>
</feature>
<dbReference type="Proteomes" id="UP000789920">
    <property type="component" value="Unassembled WGS sequence"/>
</dbReference>
<name>A0ACA9RZZ3_9GLOM</name>
<comment type="caution">
    <text evidence="1">The sequence shown here is derived from an EMBL/GenBank/DDBJ whole genome shotgun (WGS) entry which is preliminary data.</text>
</comment>
<protein>
    <submittedName>
        <fullName evidence="1">16436_t:CDS:1</fullName>
    </submittedName>
</protein>
<keyword evidence="2" id="KW-1185">Reference proteome</keyword>
<evidence type="ECO:0000313" key="1">
    <source>
        <dbReference type="EMBL" id="CAG8818056.1"/>
    </source>
</evidence>
<organism evidence="1 2">
    <name type="scientific">Racocetra persica</name>
    <dbReference type="NCBI Taxonomy" id="160502"/>
    <lineage>
        <taxon>Eukaryota</taxon>
        <taxon>Fungi</taxon>
        <taxon>Fungi incertae sedis</taxon>
        <taxon>Mucoromycota</taxon>
        <taxon>Glomeromycotina</taxon>
        <taxon>Glomeromycetes</taxon>
        <taxon>Diversisporales</taxon>
        <taxon>Gigasporaceae</taxon>
        <taxon>Racocetra</taxon>
    </lineage>
</organism>
<gene>
    <name evidence="1" type="ORF">RPERSI_LOCUS24831</name>
</gene>
<sequence length="108" mass="12618">QENVPNSTWEKILKHKSLPLVHNNTGSFVKTQTQYNKENISLSEANQIVKCTETNNKSKRIGSGRRAFYPEAEKCLYMWIIKQRKQALAVTYEIMQNLMMKILQQPDM</sequence>
<proteinExistence type="predicted"/>
<accession>A0ACA9RZZ3</accession>
<feature type="non-terminal residue" evidence="1">
    <location>
        <position position="1"/>
    </location>
</feature>
<reference evidence="1" key="1">
    <citation type="submission" date="2021-06" db="EMBL/GenBank/DDBJ databases">
        <authorList>
            <person name="Kallberg Y."/>
            <person name="Tangrot J."/>
            <person name="Rosling A."/>
        </authorList>
    </citation>
    <scope>NUCLEOTIDE SEQUENCE</scope>
    <source>
        <strain evidence="1">MA461A</strain>
    </source>
</reference>
<evidence type="ECO:0000313" key="2">
    <source>
        <dbReference type="Proteomes" id="UP000789920"/>
    </source>
</evidence>
<dbReference type="EMBL" id="CAJVQC010080542">
    <property type="protein sequence ID" value="CAG8818056.1"/>
    <property type="molecule type" value="Genomic_DNA"/>
</dbReference>